<keyword evidence="2" id="KW-1185">Reference proteome</keyword>
<evidence type="ECO:0000313" key="1">
    <source>
        <dbReference type="EMBL" id="KAF7680950.1"/>
    </source>
</evidence>
<evidence type="ECO:0000313" key="2">
    <source>
        <dbReference type="Proteomes" id="UP001516464"/>
    </source>
</evidence>
<gene>
    <name evidence="1" type="ORF">TCON_2431</name>
</gene>
<comment type="caution">
    <text evidence="1">The sequence shown here is derived from an EMBL/GenBank/DDBJ whole genome shotgun (WGS) entry which is preliminary data.</text>
</comment>
<name>A0ABQ7HW04_9MICR</name>
<proteinExistence type="predicted"/>
<reference evidence="1 2" key="1">
    <citation type="submission" date="2019-01" db="EMBL/GenBank/DDBJ databases">
        <title>Genomes sequencing and comparative genomics of infectious freshwater microsporidia, Cucumispora dikerogammari and Thelohania contejeani.</title>
        <authorList>
            <person name="Cormier A."/>
            <person name="Giraud I."/>
            <person name="Wattier R."/>
            <person name="Teixeira M."/>
            <person name="Grandjean F."/>
            <person name="Rigaud T."/>
            <person name="Cordaux R."/>
        </authorList>
    </citation>
    <scope>NUCLEOTIDE SEQUENCE [LARGE SCALE GENOMIC DNA]</scope>
    <source>
        <strain evidence="1">T1</strain>
        <tissue evidence="1">Spores</tissue>
    </source>
</reference>
<accession>A0ABQ7HW04</accession>
<sequence length="175" mass="20728">MNFKRHGRCQKSKSMKNYIFIISNCRGIHGYQPIQNHVYSFQYFQTVQWCYWEASLKPMLPSNRKQSIENKIFSLYILIMLIKKANDISKLSGLKIKAAKQIIRRLNFTLENPHDVIEAMISLKNSAHKYEKMLYLHIKLKERILENRCFIRIGINSTGSCLVWSNQSTIWILVR</sequence>
<protein>
    <recommendedName>
        <fullName evidence="3">Ribosomal protein L22</fullName>
    </recommendedName>
</protein>
<organism evidence="1 2">
    <name type="scientific">Astathelohania contejeani</name>
    <dbReference type="NCBI Taxonomy" id="164912"/>
    <lineage>
        <taxon>Eukaryota</taxon>
        <taxon>Fungi</taxon>
        <taxon>Fungi incertae sedis</taxon>
        <taxon>Microsporidia</taxon>
        <taxon>Astathelohaniidae</taxon>
        <taxon>Astathelohania</taxon>
    </lineage>
</organism>
<evidence type="ECO:0008006" key="3">
    <source>
        <dbReference type="Google" id="ProtNLM"/>
    </source>
</evidence>
<dbReference type="EMBL" id="SBIQ01000306">
    <property type="protein sequence ID" value="KAF7680950.1"/>
    <property type="molecule type" value="Genomic_DNA"/>
</dbReference>
<dbReference type="Proteomes" id="UP001516464">
    <property type="component" value="Unassembled WGS sequence"/>
</dbReference>